<feature type="transmembrane region" description="Helical" evidence="8">
    <location>
        <begin position="171"/>
        <end position="192"/>
    </location>
</feature>
<feature type="transmembrane region" description="Helical" evidence="8">
    <location>
        <begin position="291"/>
        <end position="322"/>
    </location>
</feature>
<reference evidence="9 10" key="1">
    <citation type="journal article" date="2019" name="Emerg. Microbes Infect.">
        <title>Comprehensive subspecies identification of 175 nontuberculous mycobacteria species based on 7547 genomic profiles.</title>
        <authorList>
            <person name="Matsumoto Y."/>
            <person name="Kinjo T."/>
            <person name="Motooka D."/>
            <person name="Nabeya D."/>
            <person name="Jung N."/>
            <person name="Uechi K."/>
            <person name="Horii T."/>
            <person name="Iida T."/>
            <person name="Fujita J."/>
            <person name="Nakamura S."/>
        </authorList>
    </citation>
    <scope>NUCLEOTIDE SEQUENCE [LARGE SCALE GENOMIC DNA]</scope>
    <source>
        <strain evidence="9 10">JCM 30996</strain>
    </source>
</reference>
<keyword evidence="4 8" id="KW-0812">Transmembrane</keyword>
<evidence type="ECO:0000256" key="1">
    <source>
        <dbReference type="ARBA" id="ARBA00004651"/>
    </source>
</evidence>
<keyword evidence="6 8" id="KW-0472">Membrane</keyword>
<evidence type="ECO:0000256" key="6">
    <source>
        <dbReference type="ARBA" id="ARBA00023136"/>
    </source>
</evidence>
<evidence type="ECO:0000313" key="10">
    <source>
        <dbReference type="Proteomes" id="UP000465304"/>
    </source>
</evidence>
<name>A0A7I9ZM87_9MYCO</name>
<evidence type="ECO:0000256" key="7">
    <source>
        <dbReference type="ARBA" id="ARBA00024033"/>
    </source>
</evidence>
<evidence type="ECO:0000256" key="2">
    <source>
        <dbReference type="ARBA" id="ARBA00022475"/>
    </source>
</evidence>
<feature type="transmembrane region" description="Helical" evidence="8">
    <location>
        <begin position="86"/>
        <end position="110"/>
    </location>
</feature>
<dbReference type="Proteomes" id="UP000465304">
    <property type="component" value="Unassembled WGS sequence"/>
</dbReference>
<dbReference type="RefSeq" id="WP_163888472.1">
    <property type="nucleotide sequence ID" value="NZ_BLLB01000002.1"/>
</dbReference>
<keyword evidence="9" id="KW-0328">Glycosyltransferase</keyword>
<comment type="subcellular location">
    <subcellularLocation>
        <location evidence="1">Cell membrane</location>
        <topology evidence="1">Multi-pass membrane protein</topology>
    </subcellularLocation>
</comment>
<evidence type="ECO:0000256" key="5">
    <source>
        <dbReference type="ARBA" id="ARBA00022989"/>
    </source>
</evidence>
<proteinExistence type="inferred from homology"/>
<evidence type="ECO:0000256" key="3">
    <source>
        <dbReference type="ARBA" id="ARBA00022679"/>
    </source>
</evidence>
<sequence length="409" mass="44102">MRESLGVLGAPPARRLYCTAAVLCTVWVSATLIVQSVTLFQLDLSVFRDAGSAFSRHLPLYSEDFPSSSGFRFIYPPFAAMLFAPLTWLSTALLQFVWTLTNIVLVWWVLRLCLARLDFDRPSAVAVLILGPALLLEPVRSNFAFGQINIILMALVVSDCLRAVPQALRGAFIGLAAAVKLTPAGFGLLLLARRDTKAIATATAVILATVAVGFWLRPQDSKWFWVSEFFRDDRAGGHEFHRNQAITGPLARLGLEGGLKDAVWLVAALTVAAVAFWAARRFARNGEHVAALGVVALAVLLAAPIAVTHHWVYCVILLPLLIAPQYRSWRPFLAVAVVVFLIGPHDVLENAVPSGAWQQVGIGLVGNAQFLTAALLLIAAALVARRRTADSEETDPAAGQDAQLVGANG</sequence>
<dbReference type="InterPro" id="IPR018584">
    <property type="entry name" value="GT87"/>
</dbReference>
<accession>A0A7I9ZM87</accession>
<feature type="transmembrane region" description="Helical" evidence="8">
    <location>
        <begin position="145"/>
        <end position="164"/>
    </location>
</feature>
<organism evidence="9 10">
    <name type="scientific">Mycolicibacterium hippocampi</name>
    <dbReference type="NCBI Taxonomy" id="659824"/>
    <lineage>
        <taxon>Bacteria</taxon>
        <taxon>Bacillati</taxon>
        <taxon>Actinomycetota</taxon>
        <taxon>Actinomycetes</taxon>
        <taxon>Mycobacteriales</taxon>
        <taxon>Mycobacteriaceae</taxon>
        <taxon>Mycolicibacterium</taxon>
    </lineage>
</organism>
<keyword evidence="5 8" id="KW-1133">Transmembrane helix</keyword>
<keyword evidence="10" id="KW-1185">Reference proteome</keyword>
<keyword evidence="2" id="KW-1003">Cell membrane</keyword>
<dbReference type="AlphaFoldDB" id="A0A7I9ZM87"/>
<comment type="caution">
    <text evidence="9">The sequence shown here is derived from an EMBL/GenBank/DDBJ whole genome shotgun (WGS) entry which is preliminary data.</text>
</comment>
<dbReference type="GO" id="GO:0005886">
    <property type="term" value="C:plasma membrane"/>
    <property type="evidence" value="ECO:0007669"/>
    <property type="project" value="UniProtKB-SubCell"/>
</dbReference>
<dbReference type="Pfam" id="PF09594">
    <property type="entry name" value="GT87"/>
    <property type="match status" value="1"/>
</dbReference>
<feature type="transmembrane region" description="Helical" evidence="8">
    <location>
        <begin position="262"/>
        <end position="279"/>
    </location>
</feature>
<evidence type="ECO:0000256" key="4">
    <source>
        <dbReference type="ARBA" id="ARBA00022692"/>
    </source>
</evidence>
<evidence type="ECO:0000313" key="9">
    <source>
        <dbReference type="EMBL" id="GFH01738.1"/>
    </source>
</evidence>
<feature type="transmembrane region" description="Helical" evidence="8">
    <location>
        <begin position="20"/>
        <end position="42"/>
    </location>
</feature>
<dbReference type="EMBL" id="BLLB01000002">
    <property type="protein sequence ID" value="GFH01738.1"/>
    <property type="molecule type" value="Genomic_DNA"/>
</dbReference>
<feature type="transmembrane region" description="Helical" evidence="8">
    <location>
        <begin position="360"/>
        <end position="384"/>
    </location>
</feature>
<dbReference type="GO" id="GO:0016758">
    <property type="term" value="F:hexosyltransferase activity"/>
    <property type="evidence" value="ECO:0007669"/>
    <property type="project" value="InterPro"/>
</dbReference>
<gene>
    <name evidence="9" type="ORF">MHIP_22210</name>
</gene>
<protein>
    <submittedName>
        <fullName evidence="9">Polyprenol-phosphate-mannose-dependent alpha-(1-2)-phosphatidylinositol mannoside mannosyltransferase</fullName>
    </submittedName>
</protein>
<feature type="transmembrane region" description="Helical" evidence="8">
    <location>
        <begin position="198"/>
        <end position="216"/>
    </location>
</feature>
<keyword evidence="3 9" id="KW-0808">Transferase</keyword>
<comment type="similarity">
    <text evidence="7">Belongs to the glycosyltransferase 87 family.</text>
</comment>
<evidence type="ECO:0000256" key="8">
    <source>
        <dbReference type="SAM" id="Phobius"/>
    </source>
</evidence>